<organism evidence="1 2">
    <name type="scientific">Psychromonas aquatilis</name>
    <dbReference type="NCBI Taxonomy" id="2005072"/>
    <lineage>
        <taxon>Bacteria</taxon>
        <taxon>Pseudomonadati</taxon>
        <taxon>Pseudomonadota</taxon>
        <taxon>Gammaproteobacteria</taxon>
        <taxon>Alteromonadales</taxon>
        <taxon>Psychromonadaceae</taxon>
        <taxon>Psychromonas</taxon>
    </lineage>
</organism>
<sequence>FDLLKVVGKDSVCAIALLSPEIPYQSEPILYEVLEEQKLDAVLSDYKSEIPLGLIEHDDDFRISVAGVQ</sequence>
<name>A0ABU9GUV1_9GAMM</name>
<comment type="caution">
    <text evidence="1">The sequence shown here is derived from an EMBL/GenBank/DDBJ whole genome shotgun (WGS) entry which is preliminary data.</text>
</comment>
<gene>
    <name evidence="1" type="ORF">V6256_16190</name>
</gene>
<accession>A0ABU9GUV1</accession>
<proteinExistence type="predicted"/>
<feature type="non-terminal residue" evidence="1">
    <location>
        <position position="1"/>
    </location>
</feature>
<reference evidence="1 2" key="1">
    <citation type="submission" date="2024-02" db="EMBL/GenBank/DDBJ databases">
        <title>Bacteria isolated from the canopy kelp, Nereocystis luetkeana.</title>
        <authorList>
            <person name="Pfister C.A."/>
            <person name="Younker I.T."/>
            <person name="Light S.H."/>
        </authorList>
    </citation>
    <scope>NUCLEOTIDE SEQUENCE [LARGE SCALE GENOMIC DNA]</scope>
    <source>
        <strain evidence="1 2">TI.1.05</strain>
    </source>
</reference>
<keyword evidence="2" id="KW-1185">Reference proteome</keyword>
<evidence type="ECO:0000313" key="1">
    <source>
        <dbReference type="EMBL" id="MEL0631098.1"/>
    </source>
</evidence>
<evidence type="ECO:0000313" key="2">
    <source>
        <dbReference type="Proteomes" id="UP001369082"/>
    </source>
</evidence>
<protein>
    <submittedName>
        <fullName evidence="1">Type II toxin-antitoxin system HipA family toxin</fullName>
    </submittedName>
</protein>
<feature type="non-terminal residue" evidence="1">
    <location>
        <position position="69"/>
    </location>
</feature>
<dbReference type="Proteomes" id="UP001369082">
    <property type="component" value="Unassembled WGS sequence"/>
</dbReference>
<dbReference type="EMBL" id="JBAKAZ010000467">
    <property type="protein sequence ID" value="MEL0631098.1"/>
    <property type="molecule type" value="Genomic_DNA"/>
</dbReference>